<dbReference type="FunFam" id="1.10.150.20:FF:000006">
    <property type="entry name" value="DNA ligase"/>
    <property type="match status" value="1"/>
</dbReference>
<feature type="binding site" evidence="12">
    <location>
        <begin position="34"/>
        <end position="38"/>
    </location>
    <ligand>
        <name>NAD(+)</name>
        <dbReference type="ChEBI" id="CHEBI:57540"/>
    </ligand>
</feature>
<dbReference type="PANTHER" id="PTHR23389:SF9">
    <property type="entry name" value="DNA LIGASE"/>
    <property type="match status" value="1"/>
</dbReference>
<dbReference type="HAMAP" id="MF_01588">
    <property type="entry name" value="DNA_ligase_A"/>
    <property type="match status" value="1"/>
</dbReference>
<dbReference type="Pfam" id="PF00533">
    <property type="entry name" value="BRCT"/>
    <property type="match status" value="1"/>
</dbReference>
<evidence type="ECO:0000256" key="5">
    <source>
        <dbReference type="ARBA" id="ARBA00022763"/>
    </source>
</evidence>
<dbReference type="SUPFAM" id="SSF50249">
    <property type="entry name" value="Nucleic acid-binding proteins"/>
    <property type="match status" value="1"/>
</dbReference>
<evidence type="ECO:0000313" key="14">
    <source>
        <dbReference type="EMBL" id="ATZ18997.1"/>
    </source>
</evidence>
<feature type="active site" description="N6-AMP-lysine intermediate" evidence="12">
    <location>
        <position position="116"/>
    </location>
</feature>
<organism evidence="14 15">
    <name type="scientific">Williamsoniiplasma somnilux</name>
    <dbReference type="NCBI Taxonomy" id="215578"/>
    <lineage>
        <taxon>Bacteria</taxon>
        <taxon>Bacillati</taxon>
        <taxon>Mycoplasmatota</taxon>
        <taxon>Mollicutes</taxon>
        <taxon>Entomoplasmatales</taxon>
        <taxon>Williamsoniiplasma</taxon>
    </lineage>
</organism>
<dbReference type="SMART" id="SM00532">
    <property type="entry name" value="LIGANc"/>
    <property type="match status" value="1"/>
</dbReference>
<feature type="binding site" evidence="12">
    <location>
        <position position="114"/>
    </location>
    <ligand>
        <name>NAD(+)</name>
        <dbReference type="ChEBI" id="CHEBI:57540"/>
    </ligand>
</feature>
<evidence type="ECO:0000256" key="7">
    <source>
        <dbReference type="ARBA" id="ARBA00022842"/>
    </source>
</evidence>
<evidence type="ECO:0000256" key="4">
    <source>
        <dbReference type="ARBA" id="ARBA00022723"/>
    </source>
</evidence>
<dbReference type="InterPro" id="IPR004150">
    <property type="entry name" value="NAD_DNA_ligase_OB"/>
</dbReference>
<evidence type="ECO:0000256" key="1">
    <source>
        <dbReference type="ARBA" id="ARBA00004067"/>
    </source>
</evidence>
<dbReference type="SMART" id="SM00292">
    <property type="entry name" value="BRCT"/>
    <property type="match status" value="1"/>
</dbReference>
<evidence type="ECO:0000256" key="9">
    <source>
        <dbReference type="ARBA" id="ARBA00023204"/>
    </source>
</evidence>
<dbReference type="GO" id="GO:0003677">
    <property type="term" value="F:DNA binding"/>
    <property type="evidence" value="ECO:0007669"/>
    <property type="project" value="InterPro"/>
</dbReference>
<dbReference type="GO" id="GO:0003911">
    <property type="term" value="F:DNA ligase (NAD+) activity"/>
    <property type="evidence" value="ECO:0007669"/>
    <property type="project" value="UniProtKB-UniRule"/>
</dbReference>
<dbReference type="EMBL" id="CP024965">
    <property type="protein sequence ID" value="ATZ18997.1"/>
    <property type="molecule type" value="Genomic_DNA"/>
</dbReference>
<dbReference type="SUPFAM" id="SSF56091">
    <property type="entry name" value="DNA ligase/mRNA capping enzyme, catalytic domain"/>
    <property type="match status" value="1"/>
</dbReference>
<dbReference type="Gene3D" id="2.40.50.140">
    <property type="entry name" value="Nucleic acid-binding proteins"/>
    <property type="match status" value="1"/>
</dbReference>
<dbReference type="Gene3D" id="1.10.287.610">
    <property type="entry name" value="Helix hairpin bin"/>
    <property type="match status" value="1"/>
</dbReference>
<dbReference type="PROSITE" id="PS01055">
    <property type="entry name" value="DNA_LIGASE_N1"/>
    <property type="match status" value="1"/>
</dbReference>
<dbReference type="NCBIfam" id="NF005932">
    <property type="entry name" value="PRK07956.1"/>
    <property type="match status" value="1"/>
</dbReference>
<dbReference type="InterPro" id="IPR001679">
    <property type="entry name" value="DNA_ligase"/>
</dbReference>
<evidence type="ECO:0000256" key="2">
    <source>
        <dbReference type="ARBA" id="ARBA00022598"/>
    </source>
</evidence>
<dbReference type="Pfam" id="PF12826">
    <property type="entry name" value="HHH_2"/>
    <property type="match status" value="1"/>
</dbReference>
<evidence type="ECO:0000256" key="10">
    <source>
        <dbReference type="ARBA" id="ARBA00023211"/>
    </source>
</evidence>
<dbReference type="AlphaFoldDB" id="A0A2K8NYY2"/>
<feature type="binding site" evidence="12">
    <location>
        <begin position="83"/>
        <end position="84"/>
    </location>
    <ligand>
        <name>NAD(+)</name>
        <dbReference type="ChEBI" id="CHEBI:57540"/>
    </ligand>
</feature>
<dbReference type="FunFam" id="1.10.150.20:FF:000007">
    <property type="entry name" value="DNA ligase"/>
    <property type="match status" value="1"/>
</dbReference>
<sequence length="673" mass="75827">MDLNNVKNLINELRSKLNKWGHEYYVLDQPSVDDLEYDQTMHKLIQLEHDYPELVTLDSPTQKIGGRISEKFEKYIHKKPMLSLGDVFSYDEILNFNKQVAKETGTEQNAYFAELKIDGLSISLHYENGFLIDAVTRGDGVVGENVTANVKTIKSIPLSIPDKRRTEVRGEIFLSKKEFEKINNEKLIAGEPLFANPRNAAAGTLRQLDSAVVAKRNLDAYLYYYLCEENLTIKSQTEALEYLKYLGFKTNSESILCNNLFELENYINEYTEKRTQLPYEIDGIVLKINDFNLYEKIGYTAKTPKWAIAYKFPAEIKSTKLLNIFPTVGRTGKITFNAQLEPVKIAGTIVSAATLNNAEWIEAKDLRIGATVKIKKAGDIIPEVIAIINNNDFNNLPKWKKPSKCPNCDNLLEKSDGEVDQFCVNFSCPAQITRSLEHYASRAATNIVGLGEAIVQKFFEEGILRSVADIYKLEQHKDKILNLESFGEKSYQNLIDSIEKSKTNSLEKVLFGLGIRHVGAKTAKILASRFGDIDKLAKSSFEELANIDSIGIVLAQSLLDWFAINSNLQLIENLKKYGVNLTFTGPKVNTDNEINNKTFVITGTLSKSRDYFKDIIEMNGGKTSSAVSKKTDFLLMGTDAGTKEQKAISLGVKIIGEKELEEMLGEKNSYERY</sequence>
<keyword evidence="5 12" id="KW-0227">DNA damage</keyword>
<feature type="binding site" evidence="12">
    <location>
        <position position="287"/>
    </location>
    <ligand>
        <name>NAD(+)</name>
        <dbReference type="ChEBI" id="CHEBI:57540"/>
    </ligand>
</feature>
<name>A0A2K8NYY2_9MOLU</name>
<reference evidence="14 15" key="1">
    <citation type="submission" date="2017-11" db="EMBL/GenBank/DDBJ databases">
        <title>Genome sequence of Entomoplasma somnilux PYAN-1 (ATCC 49194).</title>
        <authorList>
            <person name="Lo W.-S."/>
            <person name="Gasparich G.E."/>
            <person name="Kuo C.-H."/>
        </authorList>
    </citation>
    <scope>NUCLEOTIDE SEQUENCE [LARGE SCALE GENOMIC DNA]</scope>
    <source>
        <strain evidence="14 15">PYAN-1</strain>
    </source>
</reference>
<accession>A0A2K8NYY2</accession>
<dbReference type="CDD" id="cd17748">
    <property type="entry name" value="BRCT_DNA_ligase_like"/>
    <property type="match status" value="1"/>
</dbReference>
<dbReference type="SMART" id="SM00278">
    <property type="entry name" value="HhH1"/>
    <property type="match status" value="3"/>
</dbReference>
<feature type="binding site" evidence="12">
    <location>
        <position position="423"/>
    </location>
    <ligand>
        <name>Zn(2+)</name>
        <dbReference type="ChEBI" id="CHEBI:29105"/>
    </ligand>
</feature>
<dbReference type="InterPro" id="IPR013839">
    <property type="entry name" value="DNAligase_adenylation"/>
</dbReference>
<dbReference type="InterPro" id="IPR001357">
    <property type="entry name" value="BRCT_dom"/>
</dbReference>
<dbReference type="Gene3D" id="3.40.50.10190">
    <property type="entry name" value="BRCT domain"/>
    <property type="match status" value="1"/>
</dbReference>
<dbReference type="InterPro" id="IPR013840">
    <property type="entry name" value="DNAligase_N"/>
</dbReference>
<dbReference type="InterPro" id="IPR018239">
    <property type="entry name" value="DNA_ligase_AS"/>
</dbReference>
<comment type="function">
    <text evidence="1 12">DNA ligase that catalyzes the formation of phosphodiester linkages between 5'-phosphoryl and 3'-hydroxyl groups in double-stranded DNA using NAD as a coenzyme and as the energy source for the reaction. It is essential for DNA replication and repair of damaged DNA.</text>
</comment>
<dbReference type="InterPro" id="IPR036420">
    <property type="entry name" value="BRCT_dom_sf"/>
</dbReference>
<dbReference type="GO" id="GO:0006260">
    <property type="term" value="P:DNA replication"/>
    <property type="evidence" value="ECO:0007669"/>
    <property type="project" value="UniProtKB-KW"/>
</dbReference>
<keyword evidence="7 12" id="KW-0460">Magnesium</keyword>
<dbReference type="InterPro" id="IPR003583">
    <property type="entry name" value="Hlx-hairpin-Hlx_DNA-bd_motif"/>
</dbReference>
<feature type="domain" description="BRCT" evidence="13">
    <location>
        <begin position="589"/>
        <end position="673"/>
    </location>
</feature>
<evidence type="ECO:0000256" key="6">
    <source>
        <dbReference type="ARBA" id="ARBA00022833"/>
    </source>
</evidence>
<comment type="catalytic activity">
    <reaction evidence="11 12">
        <text>NAD(+) + (deoxyribonucleotide)n-3'-hydroxyl + 5'-phospho-(deoxyribonucleotide)m = (deoxyribonucleotide)n+m + AMP + beta-nicotinamide D-nucleotide.</text>
        <dbReference type="EC" id="6.5.1.2"/>
    </reaction>
</comment>
<keyword evidence="9 12" id="KW-0234">DNA repair</keyword>
<dbReference type="EC" id="6.5.1.2" evidence="12"/>
<evidence type="ECO:0000256" key="11">
    <source>
        <dbReference type="ARBA" id="ARBA00034005"/>
    </source>
</evidence>
<dbReference type="Pfam" id="PF03119">
    <property type="entry name" value="DNA_ligase_ZBD"/>
    <property type="match status" value="1"/>
</dbReference>
<dbReference type="InterPro" id="IPR010994">
    <property type="entry name" value="RuvA_2-like"/>
</dbReference>
<keyword evidence="4 12" id="KW-0479">Metal-binding</keyword>
<dbReference type="CDD" id="cd00114">
    <property type="entry name" value="LIGANc"/>
    <property type="match status" value="1"/>
</dbReference>
<dbReference type="GO" id="GO:0005829">
    <property type="term" value="C:cytosol"/>
    <property type="evidence" value="ECO:0007669"/>
    <property type="project" value="TreeGrafter"/>
</dbReference>
<feature type="binding site" evidence="12">
    <location>
        <position position="428"/>
    </location>
    <ligand>
        <name>Zn(2+)</name>
        <dbReference type="ChEBI" id="CHEBI:29105"/>
    </ligand>
</feature>
<evidence type="ECO:0000256" key="12">
    <source>
        <dbReference type="HAMAP-Rule" id="MF_01588"/>
    </source>
</evidence>
<dbReference type="RefSeq" id="WP_024863512.1">
    <property type="nucleotide sequence ID" value="NZ_CP024965.1"/>
</dbReference>
<dbReference type="InterPro" id="IPR041663">
    <property type="entry name" value="DisA/LigA_HHH"/>
</dbReference>
<dbReference type="Proteomes" id="UP000232230">
    <property type="component" value="Chromosome"/>
</dbReference>
<dbReference type="InterPro" id="IPR004149">
    <property type="entry name" value="Znf_DNAligase_C4"/>
</dbReference>
<dbReference type="GO" id="GO:0046872">
    <property type="term" value="F:metal ion binding"/>
    <property type="evidence" value="ECO:0007669"/>
    <property type="project" value="UniProtKB-KW"/>
</dbReference>
<dbReference type="SUPFAM" id="SSF52113">
    <property type="entry name" value="BRCT domain"/>
    <property type="match status" value="1"/>
</dbReference>
<dbReference type="Gene3D" id="3.30.470.30">
    <property type="entry name" value="DNA ligase/mRNA capping enzyme"/>
    <property type="match status" value="1"/>
</dbReference>
<proteinExistence type="inferred from homology"/>
<dbReference type="SUPFAM" id="SSF47781">
    <property type="entry name" value="RuvA domain 2-like"/>
    <property type="match status" value="1"/>
</dbReference>
<dbReference type="Pfam" id="PF01653">
    <property type="entry name" value="DNA_ligase_aden"/>
    <property type="match status" value="1"/>
</dbReference>
<feature type="binding site" evidence="12">
    <location>
        <position position="171"/>
    </location>
    <ligand>
        <name>NAD(+)</name>
        <dbReference type="ChEBI" id="CHEBI:57540"/>
    </ligand>
</feature>
<comment type="cofactor">
    <cofactor evidence="12">
        <name>Mg(2+)</name>
        <dbReference type="ChEBI" id="CHEBI:18420"/>
    </cofactor>
    <cofactor evidence="12">
        <name>Mn(2+)</name>
        <dbReference type="ChEBI" id="CHEBI:29035"/>
    </cofactor>
</comment>
<dbReference type="KEGG" id="esx:ESOMN_v1c06150"/>
<feature type="binding site" evidence="12">
    <location>
        <position position="405"/>
    </location>
    <ligand>
        <name>Zn(2+)</name>
        <dbReference type="ChEBI" id="CHEBI:29105"/>
    </ligand>
</feature>
<keyword evidence="10 12" id="KW-0464">Manganese</keyword>
<dbReference type="InterPro" id="IPR012340">
    <property type="entry name" value="NA-bd_OB-fold"/>
</dbReference>
<feature type="binding site" evidence="12">
    <location>
        <position position="137"/>
    </location>
    <ligand>
        <name>NAD(+)</name>
        <dbReference type="ChEBI" id="CHEBI:57540"/>
    </ligand>
</feature>
<evidence type="ECO:0000256" key="3">
    <source>
        <dbReference type="ARBA" id="ARBA00022705"/>
    </source>
</evidence>
<dbReference type="FunFam" id="3.30.470.30:FF:000001">
    <property type="entry name" value="DNA ligase"/>
    <property type="match status" value="1"/>
</dbReference>
<comment type="similarity">
    <text evidence="12">Belongs to the NAD-dependent DNA ligase family. LigA subfamily.</text>
</comment>
<evidence type="ECO:0000259" key="13">
    <source>
        <dbReference type="PROSITE" id="PS50172"/>
    </source>
</evidence>
<feature type="binding site" evidence="12">
    <location>
        <position position="311"/>
    </location>
    <ligand>
        <name>NAD(+)</name>
        <dbReference type="ChEBI" id="CHEBI:57540"/>
    </ligand>
</feature>
<keyword evidence="3 12" id="KW-0235">DNA replication</keyword>
<dbReference type="PROSITE" id="PS50172">
    <property type="entry name" value="BRCT"/>
    <property type="match status" value="1"/>
</dbReference>
<evidence type="ECO:0000256" key="8">
    <source>
        <dbReference type="ARBA" id="ARBA00023027"/>
    </source>
</evidence>
<feature type="binding site" evidence="12">
    <location>
        <position position="408"/>
    </location>
    <ligand>
        <name>Zn(2+)</name>
        <dbReference type="ChEBI" id="CHEBI:29105"/>
    </ligand>
</feature>
<protein>
    <recommendedName>
        <fullName evidence="12">DNA ligase</fullName>
        <ecNumber evidence="12">6.5.1.2</ecNumber>
    </recommendedName>
    <alternativeName>
        <fullName evidence="12">Polydeoxyribonucleotide synthase [NAD(+)]</fullName>
    </alternativeName>
</protein>
<keyword evidence="6 12" id="KW-0862">Zinc</keyword>
<dbReference type="PIRSF" id="PIRSF001604">
    <property type="entry name" value="LigA"/>
    <property type="match status" value="1"/>
</dbReference>
<keyword evidence="15" id="KW-1185">Reference proteome</keyword>
<dbReference type="Gene3D" id="1.10.150.20">
    <property type="entry name" value="5' to 3' exonuclease, C-terminal subdomain"/>
    <property type="match status" value="2"/>
</dbReference>
<dbReference type="NCBIfam" id="TIGR00575">
    <property type="entry name" value="dnlj"/>
    <property type="match status" value="1"/>
</dbReference>
<dbReference type="GO" id="GO:0006281">
    <property type="term" value="P:DNA repair"/>
    <property type="evidence" value="ECO:0007669"/>
    <property type="project" value="UniProtKB-KW"/>
</dbReference>
<keyword evidence="2 12" id="KW-0436">Ligase</keyword>
<keyword evidence="8 12" id="KW-0520">NAD</keyword>
<evidence type="ECO:0000313" key="15">
    <source>
        <dbReference type="Proteomes" id="UP000232230"/>
    </source>
</evidence>
<gene>
    <name evidence="12 14" type="primary">ligA</name>
    <name evidence="14" type="ORF">ESOMN_v1c06150</name>
</gene>
<dbReference type="Pfam" id="PF03120">
    <property type="entry name" value="OB_DNA_ligase"/>
    <property type="match status" value="1"/>
</dbReference>
<dbReference type="PANTHER" id="PTHR23389">
    <property type="entry name" value="CHROMOSOME TRANSMISSION FIDELITY FACTOR 18"/>
    <property type="match status" value="1"/>
</dbReference>